<reference evidence="2" key="1">
    <citation type="submission" date="2021-02" db="EMBL/GenBank/DDBJ databases">
        <authorList>
            <person name="Nowell W R."/>
        </authorList>
    </citation>
    <scope>NUCLEOTIDE SEQUENCE</scope>
</reference>
<evidence type="ECO:0000256" key="1">
    <source>
        <dbReference type="SAM" id="MobiDB-lite"/>
    </source>
</evidence>
<accession>A0A8S2RDA4</accession>
<feature type="compositionally biased region" description="Polar residues" evidence="1">
    <location>
        <begin position="31"/>
        <end position="43"/>
    </location>
</feature>
<dbReference type="EMBL" id="CAJOBJ010011056">
    <property type="protein sequence ID" value="CAF4157417.1"/>
    <property type="molecule type" value="Genomic_DNA"/>
</dbReference>
<organism evidence="2 3">
    <name type="scientific">Rotaria magnacalcarata</name>
    <dbReference type="NCBI Taxonomy" id="392030"/>
    <lineage>
        <taxon>Eukaryota</taxon>
        <taxon>Metazoa</taxon>
        <taxon>Spiralia</taxon>
        <taxon>Gnathifera</taxon>
        <taxon>Rotifera</taxon>
        <taxon>Eurotatoria</taxon>
        <taxon>Bdelloidea</taxon>
        <taxon>Philodinida</taxon>
        <taxon>Philodinidae</taxon>
        <taxon>Rotaria</taxon>
    </lineage>
</organism>
<feature type="region of interest" description="Disordered" evidence="1">
    <location>
        <begin position="17"/>
        <end position="44"/>
    </location>
</feature>
<evidence type="ECO:0000313" key="3">
    <source>
        <dbReference type="Proteomes" id="UP000681720"/>
    </source>
</evidence>
<comment type="caution">
    <text evidence="2">The sequence shown here is derived from an EMBL/GenBank/DDBJ whole genome shotgun (WGS) entry which is preliminary data.</text>
</comment>
<dbReference type="Proteomes" id="UP000681720">
    <property type="component" value="Unassembled WGS sequence"/>
</dbReference>
<name>A0A8S2RDA4_9BILA</name>
<gene>
    <name evidence="2" type="ORF">GIL414_LOCUS19790</name>
</gene>
<protein>
    <submittedName>
        <fullName evidence="2">Uncharacterized protein</fullName>
    </submittedName>
</protein>
<evidence type="ECO:0000313" key="2">
    <source>
        <dbReference type="EMBL" id="CAF4157417.1"/>
    </source>
</evidence>
<dbReference type="AlphaFoldDB" id="A0A8S2RDA4"/>
<sequence length="419" mass="46866">MNDTRFPPDISFLCKEILPNDDGSDNDNDQHQATLSSPNTNGSLFGVPRIPPKQSIYVSPSWDPLSTTAIKTPKRNIRRSTVSPRSKQISPVVTPTITNDIQWKEEIIERMQSYDSHIQSLTALVAQLLASQSQMQQNSILTPISGYTKCDVAVQSEPLSLRSSLSSSNISNIEYCQQQRTSYNTTTANTISCTKFQSPLSPSFVHQHEPTVDCCSSLRKPNAPLRSESPSLPVASTDLNPVDILKPIFQFIDTQQQKQQQQKSTASLVTTYNSTDRGLFKLNNKDTDNHAEDACPLTNSIQPQQQHVTSTRTTGISFISNGVQMQFINQRSSTTTLFSQPQSLHTSPQKSENNLSIEVHGLEMKYLEDDQLAVAIECDRKAQKSLNVLPETSQIVDKSLSFESKEYLRRYDLFTDSNR</sequence>
<proteinExistence type="predicted"/>